<proteinExistence type="predicted"/>
<organism evidence="2 3">
    <name type="scientific">Coraliomargarita akajimensis (strain DSM 45221 / IAM 15411 / JCM 23193 / KCTC 12865 / 04OKA010-24)</name>
    <dbReference type="NCBI Taxonomy" id="583355"/>
    <lineage>
        <taxon>Bacteria</taxon>
        <taxon>Pseudomonadati</taxon>
        <taxon>Verrucomicrobiota</taxon>
        <taxon>Opitutia</taxon>
        <taxon>Puniceicoccales</taxon>
        <taxon>Coraliomargaritaceae</taxon>
        <taxon>Coraliomargarita</taxon>
    </lineage>
</organism>
<dbReference type="AlphaFoldDB" id="D5ENU2"/>
<keyword evidence="1" id="KW-0732">Signal</keyword>
<name>D5ENU2_CORAD</name>
<sequence length="210" mass="22285">MNKAKHCIGKISFSLIAIISLTHYASAALNITLYQDGSDIVVNASGFVDTAGASSSGSVNAPDSSFLPHKQIRSGPFDGDSTDAIWNISLGNDIYQIANGGDLFAEDLSIIEAVESNGDSFGLYASDDNSAFLLYVPENFTSGNIAGTLRFSNVSLQSLGTIEQTVSWGASQNQSVIISVIPEPSYALPLGLFSLLMVRNQKRRAIAAKR</sequence>
<feature type="chain" id="PRO_5003071621" description="PEP-CTERM protein-sorting domain-containing protein" evidence="1">
    <location>
        <begin position="28"/>
        <end position="210"/>
    </location>
</feature>
<reference evidence="2 3" key="1">
    <citation type="journal article" date="2010" name="Stand. Genomic Sci.">
        <title>Complete genome sequence of Coraliomargarita akajimensis type strain (04OKA010-24).</title>
        <authorList>
            <person name="Mavromatis K."/>
            <person name="Abt B."/>
            <person name="Brambilla E."/>
            <person name="Lapidus A."/>
            <person name="Copeland A."/>
            <person name="Deshpande S."/>
            <person name="Nolan M."/>
            <person name="Lucas S."/>
            <person name="Tice H."/>
            <person name="Cheng J.F."/>
            <person name="Han C."/>
            <person name="Detter J.C."/>
            <person name="Woyke T."/>
            <person name="Goodwin L."/>
            <person name="Pitluck S."/>
            <person name="Held B."/>
            <person name="Brettin T."/>
            <person name="Tapia R."/>
            <person name="Ivanova N."/>
            <person name="Mikhailova N."/>
            <person name="Pati A."/>
            <person name="Liolios K."/>
            <person name="Chen A."/>
            <person name="Palaniappan K."/>
            <person name="Land M."/>
            <person name="Hauser L."/>
            <person name="Chang Y.J."/>
            <person name="Jeffries C.D."/>
            <person name="Rohde M."/>
            <person name="Goker M."/>
            <person name="Bristow J."/>
            <person name="Eisen J.A."/>
            <person name="Markowitz V."/>
            <person name="Hugenholtz P."/>
            <person name="Klenk H.P."/>
            <person name="Kyrpides N.C."/>
        </authorList>
    </citation>
    <scope>NUCLEOTIDE SEQUENCE [LARGE SCALE GENOMIC DNA]</scope>
    <source>
        <strain evidence="3">DSM 45221 / IAM 15411 / JCM 23193 / KCTC 12865</strain>
    </source>
</reference>
<protein>
    <recommendedName>
        <fullName evidence="4">PEP-CTERM protein-sorting domain-containing protein</fullName>
    </recommendedName>
</protein>
<dbReference type="EMBL" id="CP001998">
    <property type="protein sequence ID" value="ADE53601.1"/>
    <property type="molecule type" value="Genomic_DNA"/>
</dbReference>
<keyword evidence="3" id="KW-1185">Reference proteome</keyword>
<evidence type="ECO:0000313" key="3">
    <source>
        <dbReference type="Proteomes" id="UP000000925"/>
    </source>
</evidence>
<dbReference type="KEGG" id="caa:Caka_0576"/>
<gene>
    <name evidence="2" type="ordered locus">Caka_0576</name>
</gene>
<dbReference type="HOGENOM" id="CLU_1308379_0_0_0"/>
<accession>D5ENU2</accession>
<dbReference type="Proteomes" id="UP000000925">
    <property type="component" value="Chromosome"/>
</dbReference>
<evidence type="ECO:0000256" key="1">
    <source>
        <dbReference type="SAM" id="SignalP"/>
    </source>
</evidence>
<feature type="signal peptide" evidence="1">
    <location>
        <begin position="1"/>
        <end position="27"/>
    </location>
</feature>
<evidence type="ECO:0000313" key="2">
    <source>
        <dbReference type="EMBL" id="ADE53601.1"/>
    </source>
</evidence>
<dbReference type="STRING" id="583355.Caka_0576"/>
<dbReference type="RefSeq" id="WP_013042326.1">
    <property type="nucleotide sequence ID" value="NC_014008.1"/>
</dbReference>
<evidence type="ECO:0008006" key="4">
    <source>
        <dbReference type="Google" id="ProtNLM"/>
    </source>
</evidence>